<dbReference type="SUPFAM" id="SSF52283">
    <property type="entry name" value="Formate/glycerate dehydrogenase catalytic domain-like"/>
    <property type="match status" value="1"/>
</dbReference>
<dbReference type="InterPro" id="IPR005097">
    <property type="entry name" value="Sacchrp_dh_NADP-bd"/>
</dbReference>
<dbReference type="Gene3D" id="3.30.360.10">
    <property type="entry name" value="Dihydrodipicolinate Reductase, domain 2"/>
    <property type="match status" value="1"/>
</dbReference>
<dbReference type="CDD" id="cd12189">
    <property type="entry name" value="LKR_SDH_like"/>
    <property type="match status" value="1"/>
</dbReference>
<dbReference type="FunFam" id="3.40.50.720:FF:000072">
    <property type="entry name" value="Saccharopine dehydrogenase [NADP(+), L-glutamate-forming]"/>
    <property type="match status" value="1"/>
</dbReference>
<dbReference type="InterPro" id="IPR051168">
    <property type="entry name" value="AASS"/>
</dbReference>
<dbReference type="Pfam" id="PF03435">
    <property type="entry name" value="Sacchrp_dh_NADP"/>
    <property type="match status" value="1"/>
</dbReference>
<dbReference type="Pfam" id="PF05222">
    <property type="entry name" value="AlaDh_PNT_N"/>
    <property type="match status" value="1"/>
</dbReference>
<evidence type="ECO:0000313" key="5">
    <source>
        <dbReference type="EMBL" id="CAA7270825.1"/>
    </source>
</evidence>
<feature type="domain" description="Alanine dehydrogenase/pyridine nucleotide transhydrogenase N-terminal" evidence="4">
    <location>
        <begin position="25"/>
        <end position="181"/>
    </location>
</feature>
<protein>
    <recommendedName>
        <fullName evidence="4">Alanine dehydrogenase/pyridine nucleotide transhydrogenase N-terminal domain-containing protein</fullName>
    </recommendedName>
</protein>
<dbReference type="OrthoDB" id="10059875at2759"/>
<evidence type="ECO:0000259" key="4">
    <source>
        <dbReference type="SMART" id="SM01003"/>
    </source>
</evidence>
<evidence type="ECO:0000256" key="2">
    <source>
        <dbReference type="ARBA" id="ARBA00023002"/>
    </source>
</evidence>
<evidence type="ECO:0000313" key="6">
    <source>
        <dbReference type="Proteomes" id="UP000467700"/>
    </source>
</evidence>
<keyword evidence="3" id="KW-0457">Lysine biosynthesis</keyword>
<keyword evidence="2" id="KW-0560">Oxidoreductase</keyword>
<dbReference type="Gene3D" id="3.40.50.720">
    <property type="entry name" value="NAD(P)-binding Rossmann-like Domain"/>
    <property type="match status" value="2"/>
</dbReference>
<dbReference type="GO" id="GO:0005737">
    <property type="term" value="C:cytoplasm"/>
    <property type="evidence" value="ECO:0007669"/>
    <property type="project" value="TreeGrafter"/>
</dbReference>
<keyword evidence="6" id="KW-1185">Reference proteome</keyword>
<dbReference type="SUPFAM" id="SSF51735">
    <property type="entry name" value="NAD(P)-binding Rossmann-fold domains"/>
    <property type="match status" value="1"/>
</dbReference>
<keyword evidence="1" id="KW-0521">NADP</keyword>
<dbReference type="GO" id="GO:0004753">
    <property type="term" value="F:saccharopine dehydrogenase activity"/>
    <property type="evidence" value="ECO:0007669"/>
    <property type="project" value="TreeGrafter"/>
</dbReference>
<keyword evidence="3" id="KW-0028">Amino-acid biosynthesis</keyword>
<dbReference type="SMART" id="SM01003">
    <property type="entry name" value="AlaDh_PNT_N"/>
    <property type="match status" value="1"/>
</dbReference>
<evidence type="ECO:0000256" key="3">
    <source>
        <dbReference type="ARBA" id="ARBA00023154"/>
    </source>
</evidence>
<sequence length="1178" mass="131191">MSSLRRGPTMASLKLSRLGRPLVIGIRREDPGRIWERRAPITPDDVHEIVSKEKAAVEVVACARRVFSDYEYKQAGARIVSRLSPDVDLIVGIKEPPLREVVNLERGRQEAGHEPQTFLMFSHTHKGQPYNTKLLSRFAAQTHERVPREFNPYPRLIDYELITKEDTGKRTVGFGIYAGLAGVLEGFSSMAHAHLKAGIASPFLYTPRPHTLPTLEHLRSAFRSVGKMIEKNGTPPSLGPVIVGVTGNGQVAKGCLSMLQELPIQFVKPSQLESLVRNKPSHSDLTKIYVCHAQPEDYFRRTDGRSYDRADYYLNPDMYESVFYHKIAPYLTLLFHGAGWSSSFPRLMTNSELIFALEKAARISPHHQKRFTNIADISCDIEGGLEFLTATTTLSSPSYEIRPTPTDSNPTPFLFSPHVEPPVVTMMAVDILPAAIPRDASYHFSQVLRPYILSLIERMREEKAVWEEQGREGYAKAIAQFAHPDSEVRENGNGKKGREDPYKSALSRAIIASGGELVGQHTWLQQSVDKVLEERTFRVDPDLVPKPSDGVGEELWAMLAEPQESQRRNVSKKEAVVANEIEEAVAKKAAREAASESDDYMEKLSKALNDIEPSVASSSPATDTGSAASLGKKKILMLGSGMVAGPAVDYLAQRKDVELVIGSNCLAELQQLSVPYKHVQYRMIDFEKQATYKHLVAETDVVISLLPAVMHPKVAKLCLKMGKHLVTASYVSDAMAELDEEAKSKGVLLLNEIGLDPGIDHLSAQDMIDRIHKDERSIISFTSFCGGLPALEDSFVPLRYKFSWRPQGVLTATLNTAKYRLDGVDHRVSGNKLLSSPFHNLPITPEFELEGLPNRYSLPYITAYHIRYPVPTFVRGTLRYPGFSSLMQSFKTLGLLNNEKEMHLHDWGTFVTQSMLLMYKIDDGILPPLPSIIPLEHLAPLQEALEYLGLAKPTVPRPSRSHSRVMPPLPAGAMTPLDIFAYVLAAKLKYEPHERDMVVLSHEIITERKPLASPSAPREVEIHTSTLITHGTHESDVGFKGARPASAMARTVGLPVALAALLIVDGKTLGMSGVHKPTHPTLYVPLLAGLEELGITMKEKVRKEKRKPVLVRNGEYNGLRVRGGRDIEGRPRTVEDALIASHEGRSFVDRMEGGEVVRDLNQDPHWKEDEYVPWEKRP</sequence>
<organism evidence="5 6">
    <name type="scientific">Cyclocybe aegerita</name>
    <name type="common">Black poplar mushroom</name>
    <name type="synonym">Agrocybe aegerita</name>
    <dbReference type="NCBI Taxonomy" id="1973307"/>
    <lineage>
        <taxon>Eukaryota</taxon>
        <taxon>Fungi</taxon>
        <taxon>Dikarya</taxon>
        <taxon>Basidiomycota</taxon>
        <taxon>Agaricomycotina</taxon>
        <taxon>Agaricomycetes</taxon>
        <taxon>Agaricomycetidae</taxon>
        <taxon>Agaricales</taxon>
        <taxon>Agaricineae</taxon>
        <taxon>Bolbitiaceae</taxon>
        <taxon>Cyclocybe</taxon>
    </lineage>
</organism>
<comment type="caution">
    <text evidence="5">The sequence shown here is derived from an EMBL/GenBank/DDBJ whole genome shotgun (WGS) entry which is preliminary data.</text>
</comment>
<reference evidence="5 6" key="1">
    <citation type="submission" date="2020-01" db="EMBL/GenBank/DDBJ databases">
        <authorList>
            <person name="Gupta K D."/>
        </authorList>
    </citation>
    <scope>NUCLEOTIDE SEQUENCE [LARGE SCALE GENOMIC DNA]</scope>
</reference>
<dbReference type="InterPro" id="IPR032095">
    <property type="entry name" value="Sacchrp_dh-like_C"/>
</dbReference>
<dbReference type="InterPro" id="IPR036291">
    <property type="entry name" value="NAD(P)-bd_dom_sf"/>
</dbReference>
<dbReference type="PANTHER" id="PTHR11133:SF23">
    <property type="entry name" value="SACCHAROPINE DEHYDROGENASE [NAD(+), L-LYSINE-FORMING]"/>
    <property type="match status" value="1"/>
</dbReference>
<dbReference type="Proteomes" id="UP000467700">
    <property type="component" value="Unassembled WGS sequence"/>
</dbReference>
<proteinExistence type="predicted"/>
<dbReference type="SUPFAM" id="SSF55347">
    <property type="entry name" value="Glyceraldehyde-3-phosphate dehydrogenase-like, C-terminal domain"/>
    <property type="match status" value="1"/>
</dbReference>
<dbReference type="AlphaFoldDB" id="A0A8S0W512"/>
<dbReference type="EMBL" id="CACVBS010000097">
    <property type="protein sequence ID" value="CAA7270825.1"/>
    <property type="molecule type" value="Genomic_DNA"/>
</dbReference>
<gene>
    <name evidence="5" type="ORF">AAE3_LOCUS13071</name>
</gene>
<dbReference type="PANTHER" id="PTHR11133">
    <property type="entry name" value="SACCHAROPINE DEHYDROGENASE"/>
    <property type="match status" value="1"/>
</dbReference>
<dbReference type="Gene3D" id="1.10.1870.10">
    <property type="entry name" value="Domain 3, Saccharopine reductase"/>
    <property type="match status" value="1"/>
</dbReference>
<dbReference type="InterPro" id="IPR007886">
    <property type="entry name" value="AlaDH/PNT_N"/>
</dbReference>
<accession>A0A8S0W512</accession>
<evidence type="ECO:0000256" key="1">
    <source>
        <dbReference type="ARBA" id="ARBA00022857"/>
    </source>
</evidence>
<dbReference type="GO" id="GO:0019878">
    <property type="term" value="P:lysine biosynthetic process via aminoadipic acid"/>
    <property type="evidence" value="ECO:0007669"/>
    <property type="project" value="TreeGrafter"/>
</dbReference>
<name>A0A8S0W512_CYCAE</name>
<dbReference type="Pfam" id="PF16653">
    <property type="entry name" value="Sacchrp_dh_C"/>
    <property type="match status" value="1"/>
</dbReference>